<gene>
    <name evidence="1" type="ORF">MO867_09030</name>
</gene>
<protein>
    <submittedName>
        <fullName evidence="1">Phytanoyl-CoA dioxygenase family protein</fullName>
    </submittedName>
</protein>
<dbReference type="AlphaFoldDB" id="A0A9X2J4U1"/>
<dbReference type="InterPro" id="IPR008775">
    <property type="entry name" value="Phytyl_CoA_dOase-like"/>
</dbReference>
<name>A0A9X2J4U1_9GAMM</name>
<evidence type="ECO:0000313" key="2">
    <source>
        <dbReference type="Proteomes" id="UP001139028"/>
    </source>
</evidence>
<dbReference type="GO" id="GO:0016706">
    <property type="term" value="F:2-oxoglutarate-dependent dioxygenase activity"/>
    <property type="evidence" value="ECO:0007669"/>
    <property type="project" value="UniProtKB-ARBA"/>
</dbReference>
<dbReference type="SUPFAM" id="SSF51197">
    <property type="entry name" value="Clavaminate synthase-like"/>
    <property type="match status" value="1"/>
</dbReference>
<sequence length="351" mass="41578">MLRSILHLTWKIPKWLFELLSWGKSFKNNPILGNYWLNRCGLHVFRVLLAHFLFRFRLLLLSPLVSSECRREFINNGYILKENFLPQVQFTRLVEELNKFEGPVREVIEGTTVTQRIFMDFEERKRAPEFQRFVRNEKLDRLMRFCSSKNRPPLFYIENLCNHENVDPRPDPQRDLHADTFHPCVKAWLYIDDTSDKNGSYVYVSGSQRLTWQRLTWEYKESLEACKKGVERASGRYWDGSFRINKEDLDKMGCQVKKLSVPGNTLVVGNVYGFHCRGEALEKSNRMTIWMQARDNPFNPLFTPFPKITAKAFEGVWKKALTRLDRGKVKSGEQRNYYGRLSRLREEETVD</sequence>
<organism evidence="1 2">
    <name type="scientific">Microbulbifer okhotskensis</name>
    <dbReference type="NCBI Taxonomy" id="2926617"/>
    <lineage>
        <taxon>Bacteria</taxon>
        <taxon>Pseudomonadati</taxon>
        <taxon>Pseudomonadota</taxon>
        <taxon>Gammaproteobacteria</taxon>
        <taxon>Cellvibrionales</taxon>
        <taxon>Microbulbiferaceae</taxon>
        <taxon>Microbulbifer</taxon>
    </lineage>
</organism>
<proteinExistence type="predicted"/>
<accession>A0A9X2J4U1</accession>
<dbReference type="Proteomes" id="UP001139028">
    <property type="component" value="Unassembled WGS sequence"/>
</dbReference>
<comment type="caution">
    <text evidence="1">The sequence shown here is derived from an EMBL/GenBank/DDBJ whole genome shotgun (WGS) entry which is preliminary data.</text>
</comment>
<reference evidence="1" key="1">
    <citation type="journal article" date="2022" name="Arch. Microbiol.">
        <title>Microbulbifer okhotskensis sp. nov., isolated from a deep bottom sediment of the Okhotsk Sea.</title>
        <authorList>
            <person name="Romanenko L."/>
            <person name="Kurilenko V."/>
            <person name="Otstavnykh N."/>
            <person name="Velansky P."/>
            <person name="Isaeva M."/>
            <person name="Mikhailov V."/>
        </authorList>
    </citation>
    <scope>NUCLEOTIDE SEQUENCE</scope>
    <source>
        <strain evidence="1">OS29</strain>
    </source>
</reference>
<dbReference type="Gene3D" id="2.60.120.620">
    <property type="entry name" value="q2cbj1_9rhob like domain"/>
    <property type="match status" value="1"/>
</dbReference>
<keyword evidence="2" id="KW-1185">Reference proteome</keyword>
<dbReference type="EMBL" id="JALBWM010000029">
    <property type="protein sequence ID" value="MCO1334483.1"/>
    <property type="molecule type" value="Genomic_DNA"/>
</dbReference>
<dbReference type="RefSeq" id="WP_252466034.1">
    <property type="nucleotide sequence ID" value="NZ_JALBWM010000029.1"/>
</dbReference>
<keyword evidence="1" id="KW-0560">Oxidoreductase</keyword>
<keyword evidence="1" id="KW-0223">Dioxygenase</keyword>
<dbReference type="Pfam" id="PF05721">
    <property type="entry name" value="PhyH"/>
    <property type="match status" value="1"/>
</dbReference>
<evidence type="ECO:0000313" key="1">
    <source>
        <dbReference type="EMBL" id="MCO1334483.1"/>
    </source>
</evidence>